<protein>
    <submittedName>
        <fullName evidence="1">Uncharacterized protein</fullName>
    </submittedName>
</protein>
<dbReference type="EMBL" id="KN817552">
    <property type="protein sequence ID" value="KJA22118.1"/>
    <property type="molecule type" value="Genomic_DNA"/>
</dbReference>
<gene>
    <name evidence="1" type="ORF">HYPSUDRAFT_665148</name>
</gene>
<organism evidence="1 2">
    <name type="scientific">Hypholoma sublateritium (strain FD-334 SS-4)</name>
    <dbReference type="NCBI Taxonomy" id="945553"/>
    <lineage>
        <taxon>Eukaryota</taxon>
        <taxon>Fungi</taxon>
        <taxon>Dikarya</taxon>
        <taxon>Basidiomycota</taxon>
        <taxon>Agaricomycotina</taxon>
        <taxon>Agaricomycetes</taxon>
        <taxon>Agaricomycetidae</taxon>
        <taxon>Agaricales</taxon>
        <taxon>Agaricineae</taxon>
        <taxon>Strophariaceae</taxon>
        <taxon>Hypholoma</taxon>
    </lineage>
</organism>
<evidence type="ECO:0000313" key="1">
    <source>
        <dbReference type="EMBL" id="KJA22118.1"/>
    </source>
</evidence>
<dbReference type="Proteomes" id="UP000054270">
    <property type="component" value="Unassembled WGS sequence"/>
</dbReference>
<keyword evidence="2" id="KW-1185">Reference proteome</keyword>
<sequence length="179" mass="19990">MGSSFFSEEEGCEGNKKSLPSFTDALKLFPGHHLSDNQYCPRFISTRTQPPWFTLYPTDIMTLASICLARSRMQMANASTPLATPSALLITHPLQICCGALHWLAVPDLFRLGRVLPCHDLWKQTYIKTLLAYLDQESGMSLLSAAAVCPEPCMSRYQPATHPVGAYFLDSIHPRHYSI</sequence>
<dbReference type="AlphaFoldDB" id="A0A0D2MEU3"/>
<evidence type="ECO:0000313" key="2">
    <source>
        <dbReference type="Proteomes" id="UP000054270"/>
    </source>
</evidence>
<proteinExistence type="predicted"/>
<reference evidence="2" key="1">
    <citation type="submission" date="2014-04" db="EMBL/GenBank/DDBJ databases">
        <title>Evolutionary Origins and Diversification of the Mycorrhizal Mutualists.</title>
        <authorList>
            <consortium name="DOE Joint Genome Institute"/>
            <consortium name="Mycorrhizal Genomics Consortium"/>
            <person name="Kohler A."/>
            <person name="Kuo A."/>
            <person name="Nagy L.G."/>
            <person name="Floudas D."/>
            <person name="Copeland A."/>
            <person name="Barry K.W."/>
            <person name="Cichocki N."/>
            <person name="Veneault-Fourrey C."/>
            <person name="LaButti K."/>
            <person name="Lindquist E.A."/>
            <person name="Lipzen A."/>
            <person name="Lundell T."/>
            <person name="Morin E."/>
            <person name="Murat C."/>
            <person name="Riley R."/>
            <person name="Ohm R."/>
            <person name="Sun H."/>
            <person name="Tunlid A."/>
            <person name="Henrissat B."/>
            <person name="Grigoriev I.V."/>
            <person name="Hibbett D.S."/>
            <person name="Martin F."/>
        </authorList>
    </citation>
    <scope>NUCLEOTIDE SEQUENCE [LARGE SCALE GENOMIC DNA]</scope>
    <source>
        <strain evidence="2">FD-334 SS-4</strain>
    </source>
</reference>
<name>A0A0D2MEU3_HYPSF</name>
<accession>A0A0D2MEU3</accession>